<evidence type="ECO:0000256" key="2">
    <source>
        <dbReference type="SAM" id="SignalP"/>
    </source>
</evidence>
<evidence type="ECO:0000256" key="1">
    <source>
        <dbReference type="SAM" id="MobiDB-lite"/>
    </source>
</evidence>
<evidence type="ECO:0008006" key="5">
    <source>
        <dbReference type="Google" id="ProtNLM"/>
    </source>
</evidence>
<evidence type="ECO:0000313" key="4">
    <source>
        <dbReference type="Proteomes" id="UP001058872"/>
    </source>
</evidence>
<organism evidence="3 4">
    <name type="scientific">Bradyrhizobium betae</name>
    <dbReference type="NCBI Taxonomy" id="244734"/>
    <lineage>
        <taxon>Bacteria</taxon>
        <taxon>Pseudomonadati</taxon>
        <taxon>Pseudomonadota</taxon>
        <taxon>Alphaproteobacteria</taxon>
        <taxon>Hyphomicrobiales</taxon>
        <taxon>Nitrobacteraceae</taxon>
        <taxon>Bradyrhizobium</taxon>
    </lineage>
</organism>
<feature type="chain" id="PRO_5041898924" description="Secreted protein" evidence="2">
    <location>
        <begin position="20"/>
        <end position="77"/>
    </location>
</feature>
<dbReference type="AlphaFoldDB" id="A0AAE9NBA2"/>
<feature type="region of interest" description="Disordered" evidence="1">
    <location>
        <begin position="25"/>
        <end position="62"/>
    </location>
</feature>
<sequence length="77" mass="8247">MRGIVVAVALLGMANVLQARETDFPRGEVRSSAAPARQLATSSGATSRTDTEKPRRIERKSADFSAERIVPDICTGC</sequence>
<feature type="signal peptide" evidence="2">
    <location>
        <begin position="1"/>
        <end position="19"/>
    </location>
</feature>
<dbReference type="EMBL" id="CP028989">
    <property type="protein sequence ID" value="UUO66393.1"/>
    <property type="molecule type" value="Genomic_DNA"/>
</dbReference>
<dbReference type="Proteomes" id="UP001058872">
    <property type="component" value="Chromosome"/>
</dbReference>
<gene>
    <name evidence="3" type="ORF">DCM83_15095</name>
</gene>
<keyword evidence="2" id="KW-0732">Signal</keyword>
<accession>A0AAE9NBA2</accession>
<name>A0AAE9NBA2_9BRAD</name>
<protein>
    <recommendedName>
        <fullName evidence="5">Secreted protein</fullName>
    </recommendedName>
</protein>
<reference evidence="3" key="1">
    <citation type="submission" date="2018-04" db="EMBL/GenBank/DDBJ databases">
        <title>Genomes of Endosymbiotic and Endophytic Bradyrhizobium Publication status.</title>
        <authorList>
            <person name="Guha S."/>
            <person name="Jorrin B."/>
            <person name="Sarkar M."/>
            <person name="Poole P.S."/>
            <person name="DasGupta M."/>
        </authorList>
    </citation>
    <scope>NUCLEOTIDE SEQUENCE</scope>
    <source>
        <strain evidence="3">WBOS16</strain>
    </source>
</reference>
<feature type="compositionally biased region" description="Polar residues" evidence="1">
    <location>
        <begin position="39"/>
        <end position="48"/>
    </location>
</feature>
<evidence type="ECO:0000313" key="3">
    <source>
        <dbReference type="EMBL" id="UUO66393.1"/>
    </source>
</evidence>
<feature type="compositionally biased region" description="Basic and acidic residues" evidence="1">
    <location>
        <begin position="49"/>
        <end position="62"/>
    </location>
</feature>
<proteinExistence type="predicted"/>